<dbReference type="EC" id="2.4.-.-" evidence="7"/>
<feature type="domain" description="Glycosyltransferase 2-like" evidence="6">
    <location>
        <begin position="47"/>
        <end position="200"/>
    </location>
</feature>
<protein>
    <submittedName>
        <fullName evidence="7">Glycosyltransferase family A protein</fullName>
        <ecNumber evidence="7">2.4.-.-</ecNumber>
    </submittedName>
</protein>
<sequence>MSSRFNVPGWVRKHNFKDGDWKQASASELDRIKAGLSKFHANQPVVSVVIPVWNEEKNLLRTLSSFSAMELKYPTELIIVNNNSTDSTQALLDRLGVRSLLETKQGIAHARLAGLRASTGKYQLCGDGDSLYPPHWVETLVKPLMDNEKITCVYANYSFLPFGKAGRVQLGFYELLAEILFEYRRIRREFLNVRGANFGFRIEQGLAVKGFEMPVTRVFDNDESSANFVVFGEDGRMGRKLGEIGKLKLVRNSKARMWTSSRRLLKDGTLFNAFIKRIQNESGKLIEYAFGPKKLKHTTDDFVTKS</sequence>
<dbReference type="Proteomes" id="UP001302349">
    <property type="component" value="Chromosome"/>
</dbReference>
<dbReference type="SUPFAM" id="SSF53448">
    <property type="entry name" value="Nucleotide-diphospho-sugar transferases"/>
    <property type="match status" value="1"/>
</dbReference>
<organism evidence="7 8">
    <name type="scientific">Imperialibacter roseus</name>
    <dbReference type="NCBI Taxonomy" id="1324217"/>
    <lineage>
        <taxon>Bacteria</taxon>
        <taxon>Pseudomonadati</taxon>
        <taxon>Bacteroidota</taxon>
        <taxon>Cytophagia</taxon>
        <taxon>Cytophagales</taxon>
        <taxon>Flammeovirgaceae</taxon>
        <taxon>Imperialibacter</taxon>
    </lineage>
</organism>
<proteinExistence type="predicted"/>
<keyword evidence="2" id="KW-1003">Cell membrane</keyword>
<dbReference type="PANTHER" id="PTHR43646">
    <property type="entry name" value="GLYCOSYLTRANSFERASE"/>
    <property type="match status" value="1"/>
</dbReference>
<dbReference type="Gene3D" id="3.90.550.10">
    <property type="entry name" value="Spore Coat Polysaccharide Biosynthesis Protein SpsA, Chain A"/>
    <property type="match status" value="1"/>
</dbReference>
<dbReference type="Pfam" id="PF00535">
    <property type="entry name" value="Glycos_transf_2"/>
    <property type="match status" value="1"/>
</dbReference>
<gene>
    <name evidence="7" type="ORF">RT717_14700</name>
</gene>
<dbReference type="PANTHER" id="PTHR43646:SF2">
    <property type="entry name" value="GLYCOSYLTRANSFERASE 2-LIKE DOMAIN-CONTAINING PROTEIN"/>
    <property type="match status" value="1"/>
</dbReference>
<evidence type="ECO:0000313" key="7">
    <source>
        <dbReference type="EMBL" id="WOK04326.1"/>
    </source>
</evidence>
<reference evidence="7 8" key="1">
    <citation type="journal article" date="2023" name="Microbiol. Resour. Announc.">
        <title>Complete Genome Sequence of Imperialibacter roseus strain P4T.</title>
        <authorList>
            <person name="Tizabi D.R."/>
            <person name="Bachvaroff T."/>
            <person name="Hill R.T."/>
        </authorList>
    </citation>
    <scope>NUCLEOTIDE SEQUENCE [LARGE SCALE GENOMIC DNA]</scope>
    <source>
        <strain evidence="7 8">P4T</strain>
    </source>
</reference>
<accession>A0ABZ0IKM8</accession>
<evidence type="ECO:0000256" key="1">
    <source>
        <dbReference type="ARBA" id="ARBA00004236"/>
    </source>
</evidence>
<evidence type="ECO:0000259" key="6">
    <source>
        <dbReference type="Pfam" id="PF00535"/>
    </source>
</evidence>
<keyword evidence="5" id="KW-0472">Membrane</keyword>
<evidence type="ECO:0000256" key="2">
    <source>
        <dbReference type="ARBA" id="ARBA00022475"/>
    </source>
</evidence>
<evidence type="ECO:0000256" key="5">
    <source>
        <dbReference type="ARBA" id="ARBA00023136"/>
    </source>
</evidence>
<dbReference type="CDD" id="cd00761">
    <property type="entry name" value="Glyco_tranf_GTA_type"/>
    <property type="match status" value="1"/>
</dbReference>
<evidence type="ECO:0000256" key="3">
    <source>
        <dbReference type="ARBA" id="ARBA00022676"/>
    </source>
</evidence>
<dbReference type="InterPro" id="IPR001173">
    <property type="entry name" value="Glyco_trans_2-like"/>
</dbReference>
<dbReference type="GO" id="GO:0016757">
    <property type="term" value="F:glycosyltransferase activity"/>
    <property type="evidence" value="ECO:0007669"/>
    <property type="project" value="UniProtKB-KW"/>
</dbReference>
<dbReference type="InterPro" id="IPR029044">
    <property type="entry name" value="Nucleotide-diphossugar_trans"/>
</dbReference>
<name>A0ABZ0IKM8_9BACT</name>
<comment type="subcellular location">
    <subcellularLocation>
        <location evidence="1">Cell membrane</location>
    </subcellularLocation>
</comment>
<dbReference type="EMBL" id="CP136051">
    <property type="protein sequence ID" value="WOK04326.1"/>
    <property type="molecule type" value="Genomic_DNA"/>
</dbReference>
<dbReference type="RefSeq" id="WP_317487139.1">
    <property type="nucleotide sequence ID" value="NZ_CP136051.1"/>
</dbReference>
<keyword evidence="3 7" id="KW-0328">Glycosyltransferase</keyword>
<evidence type="ECO:0000313" key="8">
    <source>
        <dbReference type="Proteomes" id="UP001302349"/>
    </source>
</evidence>
<keyword evidence="8" id="KW-1185">Reference proteome</keyword>
<evidence type="ECO:0000256" key="4">
    <source>
        <dbReference type="ARBA" id="ARBA00022679"/>
    </source>
</evidence>
<keyword evidence="4 7" id="KW-0808">Transferase</keyword>